<gene>
    <name evidence="10" type="ORF">KJ970_10590</name>
</gene>
<dbReference type="Pfam" id="PF02770">
    <property type="entry name" value="Acyl-CoA_dh_M"/>
    <property type="match status" value="1"/>
</dbReference>
<evidence type="ECO:0000313" key="10">
    <source>
        <dbReference type="EMBL" id="MBU2691361.1"/>
    </source>
</evidence>
<feature type="domain" description="Acyl-CoA dehydrogenase/oxidase C-terminal" evidence="7">
    <location>
        <begin position="228"/>
        <end position="376"/>
    </location>
</feature>
<keyword evidence="3 6" id="KW-0285">Flavoprotein</keyword>
<organism evidence="10 11">
    <name type="scientific">Eiseniibacteriota bacterium</name>
    <dbReference type="NCBI Taxonomy" id="2212470"/>
    <lineage>
        <taxon>Bacteria</taxon>
        <taxon>Candidatus Eiseniibacteriota</taxon>
    </lineage>
</organism>
<dbReference type="InterPro" id="IPR009100">
    <property type="entry name" value="AcylCoA_DH/oxidase_NM_dom_sf"/>
</dbReference>
<comment type="cofactor">
    <cofactor evidence="1 6">
        <name>FAD</name>
        <dbReference type="ChEBI" id="CHEBI:57692"/>
    </cofactor>
</comment>
<dbReference type="PIRSF" id="PIRSF016578">
    <property type="entry name" value="HsaA"/>
    <property type="match status" value="1"/>
</dbReference>
<dbReference type="FunFam" id="1.20.140.10:FF:000004">
    <property type="entry name" value="Acyl-CoA dehydrogenase FadE25"/>
    <property type="match status" value="1"/>
</dbReference>
<evidence type="ECO:0000256" key="1">
    <source>
        <dbReference type="ARBA" id="ARBA00001974"/>
    </source>
</evidence>
<protein>
    <submittedName>
        <fullName evidence="10">Acyl-CoA dehydrogenase</fullName>
    </submittedName>
</protein>
<proteinExistence type="inferred from homology"/>
<accession>A0A948W785</accession>
<dbReference type="FunFam" id="1.10.540.10:FF:000002">
    <property type="entry name" value="Acyl-CoA dehydrogenase FadE19"/>
    <property type="match status" value="1"/>
</dbReference>
<dbReference type="PROSITE" id="PS00073">
    <property type="entry name" value="ACYL_COA_DH_2"/>
    <property type="match status" value="1"/>
</dbReference>
<evidence type="ECO:0000256" key="5">
    <source>
        <dbReference type="ARBA" id="ARBA00023002"/>
    </source>
</evidence>
<evidence type="ECO:0000256" key="3">
    <source>
        <dbReference type="ARBA" id="ARBA00022630"/>
    </source>
</evidence>
<feature type="domain" description="Acyl-CoA oxidase/dehydrogenase middle" evidence="8">
    <location>
        <begin position="120"/>
        <end position="216"/>
    </location>
</feature>
<evidence type="ECO:0000259" key="8">
    <source>
        <dbReference type="Pfam" id="PF02770"/>
    </source>
</evidence>
<evidence type="ECO:0000259" key="7">
    <source>
        <dbReference type="Pfam" id="PF00441"/>
    </source>
</evidence>
<dbReference type="Gene3D" id="1.10.540.10">
    <property type="entry name" value="Acyl-CoA dehydrogenase/oxidase, N-terminal domain"/>
    <property type="match status" value="1"/>
</dbReference>
<dbReference type="InterPro" id="IPR006091">
    <property type="entry name" value="Acyl-CoA_Oxase/DH_mid-dom"/>
</dbReference>
<comment type="similarity">
    <text evidence="2 6">Belongs to the acyl-CoA dehydrogenase family.</text>
</comment>
<dbReference type="EMBL" id="JAHJDP010000056">
    <property type="protein sequence ID" value="MBU2691361.1"/>
    <property type="molecule type" value="Genomic_DNA"/>
</dbReference>
<dbReference type="Proteomes" id="UP000777784">
    <property type="component" value="Unassembled WGS sequence"/>
</dbReference>
<sequence>MILSEEHLMIRDAVRDFAERELKPKAAQLDKEGRFPAEILAEMGKLGFLGIPFEEKWGGAGADNLSYAIGVEEISRVCGSTGLTMAAHISLGTYPLWKYGTDEQKEAYLPNLVSGKYIGAFGLTEPNAGSDAGGTETRAVRDGDSYVINGTKIWMTSGDKAGLITMTARTGTEDKGTRGISAFLVEQGTPGQTVAKHEDKLGMRGSSTVEMVYEDCRIPTNRILGEEGEGFRIFMDTLDGGRISIGALALGIAQGSFEAAVRYAQERVQFGRPIAKFQGIQWMLADMETRIQAARHFIYDAAVKKDSGRMHKKESAMAKLYASETAMWVTTQSIQIHGGLGYSKEAPVERMFRDAKLTEIGEGTSEVQRILIARDVLKEYQITG</sequence>
<evidence type="ECO:0000256" key="6">
    <source>
        <dbReference type="RuleBase" id="RU362125"/>
    </source>
</evidence>
<feature type="domain" description="Acyl-CoA dehydrogenase/oxidase N-terminal" evidence="9">
    <location>
        <begin position="4"/>
        <end position="116"/>
    </location>
</feature>
<dbReference type="Gene3D" id="2.40.110.10">
    <property type="entry name" value="Butyryl-CoA Dehydrogenase, subunit A, domain 2"/>
    <property type="match status" value="1"/>
</dbReference>
<keyword evidence="4 6" id="KW-0274">FAD</keyword>
<dbReference type="InterPro" id="IPR006089">
    <property type="entry name" value="Acyl-CoA_DH_CS"/>
</dbReference>
<evidence type="ECO:0000256" key="2">
    <source>
        <dbReference type="ARBA" id="ARBA00009347"/>
    </source>
</evidence>
<dbReference type="GO" id="GO:0003995">
    <property type="term" value="F:acyl-CoA dehydrogenase activity"/>
    <property type="evidence" value="ECO:0007669"/>
    <property type="project" value="InterPro"/>
</dbReference>
<dbReference type="InterPro" id="IPR046373">
    <property type="entry name" value="Acyl-CoA_Oxase/DH_mid-dom_sf"/>
</dbReference>
<evidence type="ECO:0000256" key="4">
    <source>
        <dbReference type="ARBA" id="ARBA00022827"/>
    </source>
</evidence>
<dbReference type="PANTHER" id="PTHR43884">
    <property type="entry name" value="ACYL-COA DEHYDROGENASE"/>
    <property type="match status" value="1"/>
</dbReference>
<dbReference type="InterPro" id="IPR013786">
    <property type="entry name" value="AcylCoA_DH/ox_N"/>
</dbReference>
<dbReference type="GO" id="GO:0050660">
    <property type="term" value="F:flavin adenine dinucleotide binding"/>
    <property type="evidence" value="ECO:0007669"/>
    <property type="project" value="InterPro"/>
</dbReference>
<comment type="caution">
    <text evidence="10">The sequence shown here is derived from an EMBL/GenBank/DDBJ whole genome shotgun (WGS) entry which is preliminary data.</text>
</comment>
<evidence type="ECO:0000313" key="11">
    <source>
        <dbReference type="Proteomes" id="UP000777784"/>
    </source>
</evidence>
<dbReference type="Pfam" id="PF00441">
    <property type="entry name" value="Acyl-CoA_dh_1"/>
    <property type="match status" value="1"/>
</dbReference>
<dbReference type="PANTHER" id="PTHR43884:SF12">
    <property type="entry name" value="ISOVALERYL-COA DEHYDROGENASE, MITOCHONDRIAL-RELATED"/>
    <property type="match status" value="1"/>
</dbReference>
<dbReference type="InterPro" id="IPR009075">
    <property type="entry name" value="AcylCo_DH/oxidase_C"/>
</dbReference>
<dbReference type="InterPro" id="IPR037069">
    <property type="entry name" value="AcylCoA_DH/ox_N_sf"/>
</dbReference>
<reference evidence="10" key="1">
    <citation type="submission" date="2021-05" db="EMBL/GenBank/DDBJ databases">
        <title>Energy efficiency and biological interactions define the core microbiome of deep oligotrophic groundwater.</title>
        <authorList>
            <person name="Mehrshad M."/>
            <person name="Lopez-Fernandez M."/>
            <person name="Bell E."/>
            <person name="Bernier-Latmani R."/>
            <person name="Bertilsson S."/>
            <person name="Dopson M."/>
        </authorList>
    </citation>
    <scope>NUCLEOTIDE SEQUENCE</scope>
    <source>
        <strain evidence="10">Modern_marine.mb.64</strain>
    </source>
</reference>
<dbReference type="AlphaFoldDB" id="A0A948W785"/>
<keyword evidence="5 6" id="KW-0560">Oxidoreductase</keyword>
<dbReference type="PROSITE" id="PS00072">
    <property type="entry name" value="ACYL_COA_DH_1"/>
    <property type="match status" value="1"/>
</dbReference>
<dbReference type="Pfam" id="PF02771">
    <property type="entry name" value="Acyl-CoA_dh_N"/>
    <property type="match status" value="1"/>
</dbReference>
<dbReference type="SUPFAM" id="SSF56645">
    <property type="entry name" value="Acyl-CoA dehydrogenase NM domain-like"/>
    <property type="match status" value="1"/>
</dbReference>
<dbReference type="Gene3D" id="1.20.140.10">
    <property type="entry name" value="Butyryl-CoA Dehydrogenase, subunit A, domain 3"/>
    <property type="match status" value="1"/>
</dbReference>
<dbReference type="FunFam" id="2.40.110.10:FF:000009">
    <property type="entry name" value="Acyl-CoA dehydrogenase"/>
    <property type="match status" value="1"/>
</dbReference>
<name>A0A948W785_UNCEI</name>
<dbReference type="InterPro" id="IPR036250">
    <property type="entry name" value="AcylCo_DH-like_C"/>
</dbReference>
<dbReference type="CDD" id="cd01158">
    <property type="entry name" value="SCAD_SBCAD"/>
    <property type="match status" value="1"/>
</dbReference>
<evidence type="ECO:0000259" key="9">
    <source>
        <dbReference type="Pfam" id="PF02771"/>
    </source>
</evidence>
<dbReference type="SUPFAM" id="SSF47203">
    <property type="entry name" value="Acyl-CoA dehydrogenase C-terminal domain-like"/>
    <property type="match status" value="1"/>
</dbReference>